<evidence type="ECO:0000313" key="14">
    <source>
        <dbReference type="Proteomes" id="UP000191004"/>
    </source>
</evidence>
<evidence type="ECO:0000256" key="1">
    <source>
        <dbReference type="ARBA" id="ARBA00004191"/>
    </source>
</evidence>
<evidence type="ECO:0000256" key="11">
    <source>
        <dbReference type="SAM" id="MobiDB-lite"/>
    </source>
</evidence>
<comment type="subcellular location">
    <subcellularLocation>
        <location evidence="1">Secreted</location>
        <location evidence="1">Cell wall</location>
    </subcellularLocation>
</comment>
<keyword evidence="4" id="KW-0964">Secreted</keyword>
<evidence type="ECO:0000256" key="2">
    <source>
        <dbReference type="ARBA" id="ARBA00010579"/>
    </source>
</evidence>
<dbReference type="AlphaFoldDB" id="A0A1T3CF83"/>
<evidence type="ECO:0000256" key="10">
    <source>
        <dbReference type="ARBA" id="ARBA00023326"/>
    </source>
</evidence>
<feature type="compositionally biased region" description="Low complexity" evidence="11">
    <location>
        <begin position="141"/>
        <end position="150"/>
    </location>
</feature>
<dbReference type="GO" id="GO:0031505">
    <property type="term" value="P:fungal-type cell wall organization"/>
    <property type="evidence" value="ECO:0007669"/>
    <property type="project" value="TreeGrafter"/>
</dbReference>
<comment type="similarity">
    <text evidence="2">Belongs to the SUN family.</text>
</comment>
<evidence type="ECO:0000313" key="13">
    <source>
        <dbReference type="EMBL" id="OPB39625.1"/>
    </source>
</evidence>
<reference evidence="13 14" key="1">
    <citation type="submission" date="2016-04" db="EMBL/GenBank/DDBJ databases">
        <title>Multiple horizontal gene transfer events from other fungi enriched the ability of the initially mycotrophic fungus Trichoderma (Ascomycota) to feed on dead plant biomass.</title>
        <authorList>
            <person name="Atanasova L."/>
            <person name="Chenthamara K."/>
            <person name="Zhang J."/>
            <person name="Grujic M."/>
            <person name="Henrissat B."/>
            <person name="Kuo A."/>
            <person name="Aertz A."/>
            <person name="Salamov A."/>
            <person name="Lipzen A."/>
            <person name="Labutti K."/>
            <person name="Barry K."/>
            <person name="Miao Y."/>
            <person name="Rahimi M.J."/>
            <person name="Shen Q."/>
            <person name="Grigoriev I.V."/>
            <person name="Kubicek C.P."/>
            <person name="Druzhinina I.S."/>
        </authorList>
    </citation>
    <scope>NUCLEOTIDE SEQUENCE [LARGE SCALE GENOMIC DNA]</scope>
    <source>
        <strain evidence="13 14">NJAU 4742</strain>
    </source>
</reference>
<evidence type="ECO:0000256" key="12">
    <source>
        <dbReference type="SAM" id="SignalP"/>
    </source>
</evidence>
<feature type="compositionally biased region" description="Pro residues" evidence="11">
    <location>
        <begin position="92"/>
        <end position="103"/>
    </location>
</feature>
<keyword evidence="10" id="KW-0624">Polysaccharide degradation</keyword>
<feature type="region of interest" description="Disordered" evidence="11">
    <location>
        <begin position="24"/>
        <end position="47"/>
    </location>
</feature>
<keyword evidence="9" id="KW-0961">Cell wall biogenesis/degradation</keyword>
<dbReference type="GO" id="GO:0000272">
    <property type="term" value="P:polysaccharide catabolic process"/>
    <property type="evidence" value="ECO:0007669"/>
    <property type="project" value="UniProtKB-KW"/>
</dbReference>
<keyword evidence="6" id="KW-0378">Hydrolase</keyword>
<evidence type="ECO:0000256" key="9">
    <source>
        <dbReference type="ARBA" id="ARBA00023316"/>
    </source>
</evidence>
<dbReference type="PANTHER" id="PTHR31316">
    <property type="entry name" value="BETA-GLUCOSIDASE-LIKE PROTEIN NCA3, MITOCHONDRIAL-RELATED"/>
    <property type="match status" value="1"/>
</dbReference>
<keyword evidence="8" id="KW-0326">Glycosidase</keyword>
<evidence type="ECO:0000256" key="3">
    <source>
        <dbReference type="ARBA" id="ARBA00022512"/>
    </source>
</evidence>
<sequence length="447" mass="46308">MANCILCLLARAALVYRLQNELETSRQNEHHHAKKNAPNKVEKRAPDAVTQVVVGPTATVYQLDGKILDADKAAAGLADGEYVVVGETTPTYVPPPPPPPPSSTPATTSSAGGMKAQFIEEPSSSSAPPTTTSAPPPPPTTTAQPTSSSAAPPPPKSSKPAQASPPSGGSGLNADFPSGKIPCSHFPSDYGAVPLEWLGTGGWSGLQFVPGYSSDSQSISDIITGIVGDNCKSGGMCSYACPPGYQKTQWPSAQGSTLQSIGGLYCNSDGFLELTRPDHPKLCEAGAGGVTIQNDLDDSVCTCRTDYPGIESMVIPACATAGQTIPLCNPDESDYYVWDGKSTSAQYYVNKKGYGVADACVWNSPLDPKGAGNWSPVILGVGKTAGGLTFLSIFQNLPTSTALLDFNIEITGDVNSKCSYINGVWTGGNNGCTTAMPAGGSAVIRYF</sequence>
<dbReference type="GO" id="GO:0016798">
    <property type="term" value="F:hydrolase activity, acting on glycosyl bonds"/>
    <property type="evidence" value="ECO:0007669"/>
    <property type="project" value="UniProtKB-KW"/>
</dbReference>
<evidence type="ECO:0000256" key="7">
    <source>
        <dbReference type="ARBA" id="ARBA00023277"/>
    </source>
</evidence>
<feature type="region of interest" description="Disordered" evidence="11">
    <location>
        <begin position="88"/>
        <end position="176"/>
    </location>
</feature>
<evidence type="ECO:0000256" key="8">
    <source>
        <dbReference type="ARBA" id="ARBA00023295"/>
    </source>
</evidence>
<gene>
    <name evidence="13" type="ORF">A0O28_0053310</name>
</gene>
<proteinExistence type="inferred from homology"/>
<comment type="caution">
    <text evidence="13">The sequence shown here is derived from an EMBL/GenBank/DDBJ whole genome shotgun (WGS) entry which is preliminary data.</text>
</comment>
<name>A0A1T3CF83_9HYPO</name>
<feature type="compositionally biased region" description="Low complexity" evidence="11">
    <location>
        <begin position="158"/>
        <end position="167"/>
    </location>
</feature>
<dbReference type="PANTHER" id="PTHR31316:SF0">
    <property type="entry name" value="SECRETED BETA-GLUCOSIDASE SIM1-RELATED"/>
    <property type="match status" value="1"/>
</dbReference>
<feature type="chain" id="PRO_5012188173" evidence="12">
    <location>
        <begin position="18"/>
        <end position="447"/>
    </location>
</feature>
<feature type="signal peptide" evidence="12">
    <location>
        <begin position="1"/>
        <end position="17"/>
    </location>
</feature>
<dbReference type="Pfam" id="PF03856">
    <property type="entry name" value="SUN"/>
    <property type="match status" value="1"/>
</dbReference>
<dbReference type="InterPro" id="IPR051526">
    <property type="entry name" value="Beta-Glucosidase_SUN"/>
</dbReference>
<dbReference type="GO" id="GO:0009277">
    <property type="term" value="C:fungal-type cell wall"/>
    <property type="evidence" value="ECO:0007669"/>
    <property type="project" value="TreeGrafter"/>
</dbReference>
<evidence type="ECO:0000256" key="4">
    <source>
        <dbReference type="ARBA" id="ARBA00022525"/>
    </source>
</evidence>
<evidence type="ECO:0000256" key="5">
    <source>
        <dbReference type="ARBA" id="ARBA00022729"/>
    </source>
</evidence>
<feature type="compositionally biased region" description="Low complexity" evidence="11">
    <location>
        <begin position="122"/>
        <end position="133"/>
    </location>
</feature>
<feature type="compositionally biased region" description="Low complexity" evidence="11">
    <location>
        <begin position="104"/>
        <end position="113"/>
    </location>
</feature>
<keyword evidence="14" id="KW-1185">Reference proteome</keyword>
<accession>A0A1T3CF83</accession>
<keyword evidence="5 12" id="KW-0732">Signal</keyword>
<dbReference type="EMBL" id="LVVK01000019">
    <property type="protein sequence ID" value="OPB39625.1"/>
    <property type="molecule type" value="Genomic_DNA"/>
</dbReference>
<evidence type="ECO:0000256" key="6">
    <source>
        <dbReference type="ARBA" id="ARBA00022801"/>
    </source>
</evidence>
<protein>
    <submittedName>
        <fullName evidence="13">Mitochondrial outer membrane and cell wall localized SUN family member</fullName>
    </submittedName>
</protein>
<organism evidence="13 14">
    <name type="scientific">Trichoderma guizhouense</name>
    <dbReference type="NCBI Taxonomy" id="1491466"/>
    <lineage>
        <taxon>Eukaryota</taxon>
        <taxon>Fungi</taxon>
        <taxon>Dikarya</taxon>
        <taxon>Ascomycota</taxon>
        <taxon>Pezizomycotina</taxon>
        <taxon>Sordariomycetes</taxon>
        <taxon>Hypocreomycetidae</taxon>
        <taxon>Hypocreales</taxon>
        <taxon>Hypocreaceae</taxon>
        <taxon>Trichoderma</taxon>
    </lineage>
</organism>
<dbReference type="GO" id="GO:0009986">
    <property type="term" value="C:cell surface"/>
    <property type="evidence" value="ECO:0007669"/>
    <property type="project" value="TreeGrafter"/>
</dbReference>
<dbReference type="InterPro" id="IPR005556">
    <property type="entry name" value="SUN"/>
</dbReference>
<dbReference type="OrthoDB" id="5339822at2759"/>
<keyword evidence="3" id="KW-0134">Cell wall</keyword>
<keyword evidence="7" id="KW-0119">Carbohydrate metabolism</keyword>
<dbReference type="Proteomes" id="UP000191004">
    <property type="component" value="Unassembled WGS sequence"/>
</dbReference>